<evidence type="ECO:0000259" key="2">
    <source>
        <dbReference type="PROSITE" id="PS50404"/>
    </source>
</evidence>
<dbReference type="GO" id="GO:0005739">
    <property type="term" value="C:mitochondrion"/>
    <property type="evidence" value="ECO:0007669"/>
    <property type="project" value="TreeGrafter"/>
</dbReference>
<dbReference type="NCBIfam" id="TIGR01262">
    <property type="entry name" value="maiA"/>
    <property type="match status" value="1"/>
</dbReference>
<accession>A0A9P6KFJ7</accession>
<proteinExistence type="inferred from homology"/>
<dbReference type="SFLD" id="SFLDS00019">
    <property type="entry name" value="Glutathione_Transferase_(cytos"/>
    <property type="match status" value="1"/>
</dbReference>
<dbReference type="PANTHER" id="PTHR42673">
    <property type="entry name" value="MALEYLACETOACETATE ISOMERASE"/>
    <property type="match status" value="1"/>
</dbReference>
<comment type="caution">
    <text evidence="4">The sequence shown here is derived from an EMBL/GenBank/DDBJ whole genome shotgun (WGS) entry which is preliminary data.</text>
</comment>
<dbReference type="SFLD" id="SFLDG00358">
    <property type="entry name" value="Main_(cytGST)"/>
    <property type="match status" value="1"/>
</dbReference>
<dbReference type="GO" id="GO:0006559">
    <property type="term" value="P:L-phenylalanine catabolic process"/>
    <property type="evidence" value="ECO:0007669"/>
    <property type="project" value="TreeGrafter"/>
</dbReference>
<dbReference type="PROSITE" id="PS50405">
    <property type="entry name" value="GST_CTER"/>
    <property type="match status" value="1"/>
</dbReference>
<feature type="domain" description="GST N-terminal" evidence="2">
    <location>
        <begin position="6"/>
        <end position="90"/>
    </location>
</feature>
<evidence type="ECO:0000313" key="5">
    <source>
        <dbReference type="Proteomes" id="UP000780801"/>
    </source>
</evidence>
<dbReference type="InterPro" id="IPR036282">
    <property type="entry name" value="Glutathione-S-Trfase_C_sf"/>
</dbReference>
<dbReference type="AlphaFoldDB" id="A0A9P6KFJ7"/>
<feature type="domain" description="GST C-terminal" evidence="3">
    <location>
        <begin position="96"/>
        <end position="216"/>
    </location>
</feature>
<evidence type="ECO:0000259" key="3">
    <source>
        <dbReference type="PROSITE" id="PS50405"/>
    </source>
</evidence>
<organism evidence="4 5">
    <name type="scientific">Lunasporangiospora selenospora</name>
    <dbReference type="NCBI Taxonomy" id="979761"/>
    <lineage>
        <taxon>Eukaryota</taxon>
        <taxon>Fungi</taxon>
        <taxon>Fungi incertae sedis</taxon>
        <taxon>Mucoromycota</taxon>
        <taxon>Mortierellomycotina</taxon>
        <taxon>Mortierellomycetes</taxon>
        <taxon>Mortierellales</taxon>
        <taxon>Mortierellaceae</taxon>
        <taxon>Lunasporangiospora</taxon>
    </lineage>
</organism>
<name>A0A9P6KFJ7_9FUNG</name>
<dbReference type="SUPFAM" id="SSF47616">
    <property type="entry name" value="GST C-terminal domain-like"/>
    <property type="match status" value="1"/>
</dbReference>
<dbReference type="GO" id="GO:0006749">
    <property type="term" value="P:glutathione metabolic process"/>
    <property type="evidence" value="ECO:0007669"/>
    <property type="project" value="TreeGrafter"/>
</dbReference>
<dbReference type="InterPro" id="IPR004045">
    <property type="entry name" value="Glutathione_S-Trfase_N"/>
</dbReference>
<dbReference type="SUPFAM" id="SSF52833">
    <property type="entry name" value="Thioredoxin-like"/>
    <property type="match status" value="1"/>
</dbReference>
<protein>
    <submittedName>
        <fullName evidence="4">Glutathione S-transferase zeta-1</fullName>
    </submittedName>
</protein>
<comment type="similarity">
    <text evidence="1">Belongs to the GST superfamily. Zeta family.</text>
</comment>
<dbReference type="Proteomes" id="UP000780801">
    <property type="component" value="Unassembled WGS sequence"/>
</dbReference>
<dbReference type="InterPro" id="IPR004046">
    <property type="entry name" value="GST_C"/>
</dbReference>
<dbReference type="CDD" id="cd03191">
    <property type="entry name" value="GST_C_Zeta"/>
    <property type="match status" value="1"/>
</dbReference>
<sequence>MSPPEHKAVLYTFWRSSCAWRVRLGLQLKGIPYETKSINLLKEENRTAEYKKIQPFGAVPAFIDNIGNGNIMIESIAILEYLDETRPDKFPLLPKDPADRQAVRALTLAIAMDIQPVASMRVLKYVGQDKQDEWARHFMTVGFQAVESMLEKTAGKYAFGDSITMADLALVPQYTNGLRAGLDMSVYSILSRINNTLEQVEEFKAAHPTSQPDYPADV</sequence>
<dbReference type="InterPro" id="IPR040079">
    <property type="entry name" value="Glutathione_S-Trfase"/>
</dbReference>
<dbReference type="PROSITE" id="PS50404">
    <property type="entry name" value="GST_NTER"/>
    <property type="match status" value="1"/>
</dbReference>
<dbReference type="Gene3D" id="1.20.1050.10">
    <property type="match status" value="1"/>
</dbReference>
<dbReference type="EMBL" id="JAABOA010000831">
    <property type="protein sequence ID" value="KAF9583046.1"/>
    <property type="molecule type" value="Genomic_DNA"/>
</dbReference>
<dbReference type="PANTHER" id="PTHR42673:SF4">
    <property type="entry name" value="MALEYLACETOACETATE ISOMERASE"/>
    <property type="match status" value="1"/>
</dbReference>
<dbReference type="Pfam" id="PF14497">
    <property type="entry name" value="GST_C_3"/>
    <property type="match status" value="1"/>
</dbReference>
<dbReference type="InterPro" id="IPR034333">
    <property type="entry name" value="GST_Zeta_N"/>
</dbReference>
<evidence type="ECO:0000313" key="4">
    <source>
        <dbReference type="EMBL" id="KAF9583046.1"/>
    </source>
</evidence>
<dbReference type="InterPro" id="IPR005955">
    <property type="entry name" value="GST_Zeta"/>
</dbReference>
<dbReference type="CDD" id="cd03042">
    <property type="entry name" value="GST_N_Zeta"/>
    <property type="match status" value="1"/>
</dbReference>
<evidence type="ECO:0000256" key="1">
    <source>
        <dbReference type="ARBA" id="ARBA00010007"/>
    </source>
</evidence>
<keyword evidence="5" id="KW-1185">Reference proteome</keyword>
<dbReference type="InterPro" id="IPR036249">
    <property type="entry name" value="Thioredoxin-like_sf"/>
</dbReference>
<dbReference type="FunFam" id="1.20.1050.10:FF:000010">
    <property type="entry name" value="Maleylacetoacetate isomerase isoform 1"/>
    <property type="match status" value="1"/>
</dbReference>
<gene>
    <name evidence="4" type="primary">GSTZ1_1</name>
    <name evidence="4" type="ORF">BGW38_010366</name>
</gene>
<dbReference type="Gene3D" id="3.40.30.10">
    <property type="entry name" value="Glutaredoxin"/>
    <property type="match status" value="1"/>
</dbReference>
<dbReference type="InterPro" id="IPR010987">
    <property type="entry name" value="Glutathione-S-Trfase_C-like"/>
</dbReference>
<dbReference type="GO" id="GO:0016034">
    <property type="term" value="F:maleylacetoacetate isomerase activity"/>
    <property type="evidence" value="ECO:0007669"/>
    <property type="project" value="TreeGrafter"/>
</dbReference>
<reference evidence="4" key="1">
    <citation type="journal article" date="2020" name="Fungal Divers.">
        <title>Resolving the Mortierellaceae phylogeny through synthesis of multi-gene phylogenetics and phylogenomics.</title>
        <authorList>
            <person name="Vandepol N."/>
            <person name="Liber J."/>
            <person name="Desiro A."/>
            <person name="Na H."/>
            <person name="Kennedy M."/>
            <person name="Barry K."/>
            <person name="Grigoriev I.V."/>
            <person name="Miller A.N."/>
            <person name="O'Donnell K."/>
            <person name="Stajich J.E."/>
            <person name="Bonito G."/>
        </authorList>
    </citation>
    <scope>NUCLEOTIDE SEQUENCE</scope>
    <source>
        <strain evidence="4">KOD1015</strain>
    </source>
</reference>
<dbReference type="InterPro" id="IPR034330">
    <property type="entry name" value="GST_Zeta_C"/>
</dbReference>
<dbReference type="Pfam" id="PF02798">
    <property type="entry name" value="GST_N"/>
    <property type="match status" value="1"/>
</dbReference>
<dbReference type="OrthoDB" id="202840at2759"/>
<dbReference type="GO" id="GO:0004364">
    <property type="term" value="F:glutathione transferase activity"/>
    <property type="evidence" value="ECO:0007669"/>
    <property type="project" value="TreeGrafter"/>
</dbReference>